<dbReference type="InterPro" id="IPR036436">
    <property type="entry name" value="Disintegrin_dom_sf"/>
</dbReference>
<dbReference type="SUPFAM" id="SSF55486">
    <property type="entry name" value="Metalloproteases ('zincins'), catalytic domain"/>
    <property type="match status" value="1"/>
</dbReference>
<dbReference type="GO" id="GO:0004222">
    <property type="term" value="F:metalloendopeptidase activity"/>
    <property type="evidence" value="ECO:0007669"/>
    <property type="project" value="TreeGrafter"/>
</dbReference>
<feature type="non-terminal residue" evidence="5">
    <location>
        <position position="606"/>
    </location>
</feature>
<gene>
    <name evidence="5" type="ORF">ElyMa_005327900</name>
</gene>
<accession>A0AAV4JZA5</accession>
<keyword evidence="3" id="KW-0732">Signal</keyword>
<comment type="caution">
    <text evidence="2">Lacks conserved residue(s) required for the propagation of feature annotation.</text>
</comment>
<feature type="domain" description="Disintegrin" evidence="4">
    <location>
        <begin position="408"/>
        <end position="498"/>
    </location>
</feature>
<dbReference type="InterPro" id="IPR051489">
    <property type="entry name" value="ADAM_Metalloproteinase"/>
</dbReference>
<keyword evidence="5" id="KW-0482">Metalloprotease</keyword>
<dbReference type="PANTHER" id="PTHR45702:SF2">
    <property type="entry name" value="KUZBANIAN, ISOFORM A"/>
    <property type="match status" value="1"/>
</dbReference>
<dbReference type="FunFam" id="4.10.70.10:FF:000003">
    <property type="entry name" value="Disintegrin and metalloproteinase domain-containing protein 17"/>
    <property type="match status" value="1"/>
</dbReference>
<keyword evidence="1" id="KW-1015">Disulfide bond</keyword>
<dbReference type="SUPFAM" id="SSF57552">
    <property type="entry name" value="Blood coagulation inhibitor (disintegrin)"/>
    <property type="match status" value="1"/>
</dbReference>
<dbReference type="Pfam" id="PF00200">
    <property type="entry name" value="Disintegrin"/>
    <property type="match status" value="1"/>
</dbReference>
<evidence type="ECO:0000256" key="2">
    <source>
        <dbReference type="PROSITE-ProRule" id="PRU00068"/>
    </source>
</evidence>
<evidence type="ECO:0000259" key="4">
    <source>
        <dbReference type="PROSITE" id="PS50214"/>
    </source>
</evidence>
<evidence type="ECO:0000256" key="1">
    <source>
        <dbReference type="ARBA" id="ARBA00023157"/>
    </source>
</evidence>
<dbReference type="AlphaFoldDB" id="A0AAV4JZA5"/>
<dbReference type="Gene3D" id="4.10.70.30">
    <property type="match status" value="1"/>
</dbReference>
<keyword evidence="6" id="KW-1185">Reference proteome</keyword>
<comment type="caution">
    <text evidence="5">The sequence shown here is derived from an EMBL/GenBank/DDBJ whole genome shotgun (WGS) entry which is preliminary data.</text>
</comment>
<protein>
    <submittedName>
        <fullName evidence="5">Disintegrin and metalloproteinase domain-containing protein 17</fullName>
    </submittedName>
</protein>
<sequence length="606" mass="67900">MLLLGWTALFICMCQVLATETDHLSYYETLSHVHVSSHVKRSSQTQAELVKRVQFHAFQRDFHLTLKSGAAVLAKGFRARLVHKDGSSTILPLDPSKIFTGHNTYNAQTVVHAHLEESLWSIQIIEEDEIYAVEPAWRILKPSENPHNDTLVAYRLSDVKDFTDGHPFCSVSEQGSSEKQQDVYQNASQAKPLKYLPHASNREKRSFTNKVCLISIVGDTDFFKKRCKFNSYSCLSLMVQHIQFVDQILKSSAFEDRAGEKHYGIGVQVAELIILPEYTTPSTISPVRHFNEDYDNWDADNKLTSFAKYTAFGSKRFCLNHLFSEFPDQGGILGLAYVNQLCRHNFGAHHDPQTAECGPEDNVGGKFIMWKESVSGDLRNNKRFSICSLRQIGRNIPARCFIPRSQPHSVCGNGIVDAGEECDAGFFGSRGDNKCCTENCMLRPGALCSEINHECCFECGIASANTACHNTVRIYSCKNQSYCSGTSLECIEGGFMPDDTDCGEKHKCYGGICMNPCQLMSRQLRVVDLRPCLCKDNASEACNWCCFDATDPDNPGKCKPIMSDVRNDGTRCFKGICESGICVPDLRFQSRTILNAYIEFVKTSSF</sequence>
<evidence type="ECO:0000256" key="3">
    <source>
        <dbReference type="SAM" id="SignalP"/>
    </source>
</evidence>
<proteinExistence type="predicted"/>
<dbReference type="PANTHER" id="PTHR45702">
    <property type="entry name" value="ADAM10/ADAM17 METALLOPEPTIDASE FAMILY MEMBER"/>
    <property type="match status" value="1"/>
</dbReference>
<organism evidence="5 6">
    <name type="scientific">Elysia marginata</name>
    <dbReference type="NCBI Taxonomy" id="1093978"/>
    <lineage>
        <taxon>Eukaryota</taxon>
        <taxon>Metazoa</taxon>
        <taxon>Spiralia</taxon>
        <taxon>Lophotrochozoa</taxon>
        <taxon>Mollusca</taxon>
        <taxon>Gastropoda</taxon>
        <taxon>Heterobranchia</taxon>
        <taxon>Euthyneura</taxon>
        <taxon>Panpulmonata</taxon>
        <taxon>Sacoglossa</taxon>
        <taxon>Placobranchoidea</taxon>
        <taxon>Plakobranchidae</taxon>
        <taxon>Elysia</taxon>
    </lineage>
</organism>
<dbReference type="Gene3D" id="4.10.70.10">
    <property type="entry name" value="Disintegrin domain"/>
    <property type="match status" value="1"/>
</dbReference>
<dbReference type="SMART" id="SM00050">
    <property type="entry name" value="DISIN"/>
    <property type="match status" value="1"/>
</dbReference>
<dbReference type="PROSITE" id="PS50214">
    <property type="entry name" value="DISINTEGRIN_2"/>
    <property type="match status" value="1"/>
</dbReference>
<name>A0AAV4JZA5_9GAST</name>
<evidence type="ECO:0000313" key="6">
    <source>
        <dbReference type="Proteomes" id="UP000762676"/>
    </source>
</evidence>
<keyword evidence="5" id="KW-0378">Hydrolase</keyword>
<feature type="chain" id="PRO_5043652088" evidence="3">
    <location>
        <begin position="19"/>
        <end position="606"/>
    </location>
</feature>
<dbReference type="InterPro" id="IPR001762">
    <property type="entry name" value="Disintegrin_dom"/>
</dbReference>
<evidence type="ECO:0000313" key="5">
    <source>
        <dbReference type="EMBL" id="GFS28024.1"/>
    </source>
</evidence>
<keyword evidence="5" id="KW-0645">Protease</keyword>
<dbReference type="Gene3D" id="3.40.390.10">
    <property type="entry name" value="Collagenase (Catalytic Domain)"/>
    <property type="match status" value="2"/>
</dbReference>
<reference evidence="5 6" key="1">
    <citation type="journal article" date="2021" name="Elife">
        <title>Chloroplast acquisition without the gene transfer in kleptoplastic sea slugs, Plakobranchus ocellatus.</title>
        <authorList>
            <person name="Maeda T."/>
            <person name="Takahashi S."/>
            <person name="Yoshida T."/>
            <person name="Shimamura S."/>
            <person name="Takaki Y."/>
            <person name="Nagai Y."/>
            <person name="Toyoda A."/>
            <person name="Suzuki Y."/>
            <person name="Arimoto A."/>
            <person name="Ishii H."/>
            <person name="Satoh N."/>
            <person name="Nishiyama T."/>
            <person name="Hasebe M."/>
            <person name="Maruyama T."/>
            <person name="Minagawa J."/>
            <person name="Obokata J."/>
            <person name="Shigenobu S."/>
        </authorList>
    </citation>
    <scope>NUCLEOTIDE SEQUENCE [LARGE SCALE GENOMIC DNA]</scope>
</reference>
<dbReference type="GO" id="GO:0005886">
    <property type="term" value="C:plasma membrane"/>
    <property type="evidence" value="ECO:0007669"/>
    <property type="project" value="TreeGrafter"/>
</dbReference>
<dbReference type="InterPro" id="IPR024079">
    <property type="entry name" value="MetalloPept_cat_dom_sf"/>
</dbReference>
<feature type="signal peptide" evidence="3">
    <location>
        <begin position="1"/>
        <end position="18"/>
    </location>
</feature>
<dbReference type="GO" id="GO:0006509">
    <property type="term" value="P:membrane protein ectodomain proteolysis"/>
    <property type="evidence" value="ECO:0007669"/>
    <property type="project" value="TreeGrafter"/>
</dbReference>
<dbReference type="Proteomes" id="UP000762676">
    <property type="component" value="Unassembled WGS sequence"/>
</dbReference>
<dbReference type="EMBL" id="BMAT01010607">
    <property type="protein sequence ID" value="GFS28024.1"/>
    <property type="molecule type" value="Genomic_DNA"/>
</dbReference>